<accession>A0A2V3UJH5</accession>
<dbReference type="RefSeq" id="WP_245449452.1">
    <property type="nucleotide sequence ID" value="NZ_JAHBRY010000001.1"/>
</dbReference>
<evidence type="ECO:0000259" key="4">
    <source>
        <dbReference type="Pfam" id="PF01464"/>
    </source>
</evidence>
<dbReference type="SUPFAM" id="SSF53955">
    <property type="entry name" value="Lysozyme-like"/>
    <property type="match status" value="1"/>
</dbReference>
<proteinExistence type="inferred from homology"/>
<feature type="domain" description="Transglycosylase SLT" evidence="4">
    <location>
        <begin position="69"/>
        <end position="169"/>
    </location>
</feature>
<comment type="similarity">
    <text evidence="1">Belongs to the virb1 family.</text>
</comment>
<evidence type="ECO:0000256" key="1">
    <source>
        <dbReference type="ARBA" id="ARBA00009387"/>
    </source>
</evidence>
<organism evidence="5 6">
    <name type="scientific">Chelatococcus asaccharovorans</name>
    <dbReference type="NCBI Taxonomy" id="28210"/>
    <lineage>
        <taxon>Bacteria</taxon>
        <taxon>Pseudomonadati</taxon>
        <taxon>Pseudomonadota</taxon>
        <taxon>Alphaproteobacteria</taxon>
        <taxon>Hyphomicrobiales</taxon>
        <taxon>Chelatococcaceae</taxon>
        <taxon>Chelatococcus</taxon>
    </lineage>
</organism>
<dbReference type="Proteomes" id="UP000248021">
    <property type="component" value="Unassembled WGS sequence"/>
</dbReference>
<feature type="region of interest" description="Disordered" evidence="2">
    <location>
        <begin position="25"/>
        <end position="61"/>
    </location>
</feature>
<dbReference type="Pfam" id="PF01464">
    <property type="entry name" value="SLT"/>
    <property type="match status" value="1"/>
</dbReference>
<dbReference type="InterPro" id="IPR008258">
    <property type="entry name" value="Transglycosylase_SLT_dom_1"/>
</dbReference>
<protein>
    <submittedName>
        <fullName evidence="5">Transglycosylase-like protein with SLT domain</fullName>
    </submittedName>
</protein>
<sequence>MVVKFGVAAAALIVAAFAMDGALAAPESGPPPRPAEPASASEPIPKPALPAEASTPSPNRDKVRLRALVREQALKAGLPPQIADAVAEVESAYNISASGSYGEVGLMQVLPSTARMLGFSGSLAELAEPATNIRYGVTYLTGAWRLAGGDICTTVMKYRAGHGETRFSYRSVHYCQRVRAILTAQGYPVSGSVPTPTFGDPVVGTIGAVARGKSVRGRRSRVNWAAYDTRMRNLTKIGAATLRIMQ</sequence>
<dbReference type="AlphaFoldDB" id="A0A2V3UJH5"/>
<keyword evidence="3" id="KW-0732">Signal</keyword>
<evidence type="ECO:0000313" key="5">
    <source>
        <dbReference type="EMBL" id="PXW64930.1"/>
    </source>
</evidence>
<gene>
    <name evidence="5" type="ORF">C7450_101690</name>
</gene>
<feature type="signal peptide" evidence="3">
    <location>
        <begin position="1"/>
        <end position="24"/>
    </location>
</feature>
<reference evidence="5 6" key="1">
    <citation type="submission" date="2018-05" db="EMBL/GenBank/DDBJ databases">
        <title>Genomic Encyclopedia of Type Strains, Phase IV (KMG-IV): sequencing the most valuable type-strain genomes for metagenomic binning, comparative biology and taxonomic classification.</title>
        <authorList>
            <person name="Goeker M."/>
        </authorList>
    </citation>
    <scope>NUCLEOTIDE SEQUENCE [LARGE SCALE GENOMIC DNA]</scope>
    <source>
        <strain evidence="5 6">DSM 6462</strain>
    </source>
</reference>
<comment type="caution">
    <text evidence="5">The sequence shown here is derived from an EMBL/GenBank/DDBJ whole genome shotgun (WGS) entry which is preliminary data.</text>
</comment>
<dbReference type="Gene3D" id="1.10.530.10">
    <property type="match status" value="1"/>
</dbReference>
<dbReference type="InterPro" id="IPR023346">
    <property type="entry name" value="Lysozyme-like_dom_sf"/>
</dbReference>
<evidence type="ECO:0000313" key="6">
    <source>
        <dbReference type="Proteomes" id="UP000248021"/>
    </source>
</evidence>
<name>A0A2V3UJH5_9HYPH</name>
<evidence type="ECO:0000256" key="2">
    <source>
        <dbReference type="SAM" id="MobiDB-lite"/>
    </source>
</evidence>
<evidence type="ECO:0000256" key="3">
    <source>
        <dbReference type="SAM" id="SignalP"/>
    </source>
</evidence>
<dbReference type="EMBL" id="QJJK01000001">
    <property type="protein sequence ID" value="PXW64930.1"/>
    <property type="molecule type" value="Genomic_DNA"/>
</dbReference>
<feature type="chain" id="PRO_5016058255" evidence="3">
    <location>
        <begin position="25"/>
        <end position="246"/>
    </location>
</feature>
<keyword evidence="6" id="KW-1185">Reference proteome</keyword>